<gene>
    <name evidence="1" type="ORF">QB910_000017</name>
</gene>
<dbReference type="EMBL" id="OQ846916">
    <property type="protein sequence ID" value="WJJ55261.1"/>
    <property type="molecule type" value="Genomic_DNA"/>
</dbReference>
<name>A0AAT9V863_9CAUD</name>
<reference evidence="1" key="1">
    <citation type="submission" date="2023-04" db="EMBL/GenBank/DDBJ databases">
        <title>Characterization and genome study of newly isolated Alicyclobacillus-specific phaga.</title>
        <authorList>
            <person name="Shymialevich D."/>
            <person name="Wojcicki M."/>
            <person name="Srednicka P."/>
            <person name="Swider O."/>
        </authorList>
    </citation>
    <scope>NUCLEOTIDE SEQUENCE</scope>
</reference>
<protein>
    <submittedName>
        <fullName evidence="1">Uncharacterized protein</fullName>
    </submittedName>
</protein>
<accession>A0AAT9V863</accession>
<organism evidence="1">
    <name type="scientific">Alicyclobacillus phage KKP_3916</name>
    <dbReference type="NCBI Taxonomy" id="3040651"/>
    <lineage>
        <taxon>Viruses</taxon>
        <taxon>Duplodnaviria</taxon>
        <taxon>Heunggongvirae</taxon>
        <taxon>Uroviricota</taxon>
        <taxon>Caudoviricetes</taxon>
    </lineage>
</organism>
<proteinExistence type="predicted"/>
<evidence type="ECO:0000313" key="1">
    <source>
        <dbReference type="EMBL" id="WJJ55261.1"/>
    </source>
</evidence>
<sequence length="325" mass="37264">MPRTKGASASPKKVCQTCQQAKAERCFYNSTSKLNPDGKMGICKDCLKNQIDIENVDSVKKVLRQIDKPFIPDLWQKSKGTPNQHPFGVYLKNLNSLPHYRDLTWDDVVEQPTTPEVTKNTVSEIPELEFKVTPEMVQFWGTGYTAEEYMYLENQWQEYMTSYEIETASHRDYTKQICTMSLAIDQARRNKEFKLMAQLLPVYDKLQHSAKFTAVQRTASDRVGGMNTFGEWFAAVEKTGFIPKYHTDEPQDIVDLTMEEYKRFVRELVLGDATIQQLVEAHVKKLAEKGDIDDLEGEVEVLDVNVDDENSVVVDDDSLDDEGDY</sequence>